<sequence length="108" mass="11506">MRTDCHAVHCARSALVSVEPQSAPEASGAQLEVARCGASLALCCVRQAWHCPLCARRYLDPPMVRLDGWPDSPYCVICGVRLGGSTTSGLPSPALELQPIPPEPLVIQ</sequence>
<keyword evidence="2" id="KW-1185">Reference proteome</keyword>
<evidence type="ECO:0000313" key="1">
    <source>
        <dbReference type="EMBL" id="GFH15982.1"/>
    </source>
</evidence>
<evidence type="ECO:0000313" key="2">
    <source>
        <dbReference type="Proteomes" id="UP000485058"/>
    </source>
</evidence>
<protein>
    <submittedName>
        <fullName evidence="1">Uncharacterized protein</fullName>
    </submittedName>
</protein>
<dbReference type="AlphaFoldDB" id="A0A699ZJQ6"/>
<accession>A0A699ZJQ6</accession>
<reference evidence="1 2" key="1">
    <citation type="submission" date="2020-02" db="EMBL/GenBank/DDBJ databases">
        <title>Draft genome sequence of Haematococcus lacustris strain NIES-144.</title>
        <authorList>
            <person name="Morimoto D."/>
            <person name="Nakagawa S."/>
            <person name="Yoshida T."/>
            <person name="Sawayama S."/>
        </authorList>
    </citation>
    <scope>NUCLEOTIDE SEQUENCE [LARGE SCALE GENOMIC DNA]</scope>
    <source>
        <strain evidence="1 2">NIES-144</strain>
    </source>
</reference>
<name>A0A699ZJQ6_HAELA</name>
<organism evidence="1 2">
    <name type="scientific">Haematococcus lacustris</name>
    <name type="common">Green alga</name>
    <name type="synonym">Haematococcus pluvialis</name>
    <dbReference type="NCBI Taxonomy" id="44745"/>
    <lineage>
        <taxon>Eukaryota</taxon>
        <taxon>Viridiplantae</taxon>
        <taxon>Chlorophyta</taxon>
        <taxon>core chlorophytes</taxon>
        <taxon>Chlorophyceae</taxon>
        <taxon>CS clade</taxon>
        <taxon>Chlamydomonadales</taxon>
        <taxon>Haematococcaceae</taxon>
        <taxon>Haematococcus</taxon>
    </lineage>
</organism>
<comment type="caution">
    <text evidence="1">The sequence shown here is derived from an EMBL/GenBank/DDBJ whole genome shotgun (WGS) entry which is preliminary data.</text>
</comment>
<dbReference type="EMBL" id="BLLF01000929">
    <property type="protein sequence ID" value="GFH15982.1"/>
    <property type="molecule type" value="Genomic_DNA"/>
</dbReference>
<dbReference type="Proteomes" id="UP000485058">
    <property type="component" value="Unassembled WGS sequence"/>
</dbReference>
<proteinExistence type="predicted"/>
<gene>
    <name evidence="1" type="ORF">HaLaN_12321</name>
</gene>